<accession>A0A8J5JMG7</accession>
<dbReference type="GO" id="GO:0003676">
    <property type="term" value="F:nucleic acid binding"/>
    <property type="evidence" value="ECO:0007669"/>
    <property type="project" value="InterPro"/>
</dbReference>
<gene>
    <name evidence="1" type="primary">tc1a-L7</name>
    <name evidence="1" type="ORF">Hamer_G024202</name>
</gene>
<protein>
    <submittedName>
        <fullName evidence="1">Transposable element Tc1 transposase-like 7</fullName>
    </submittedName>
</protein>
<organism evidence="1 2">
    <name type="scientific">Homarus americanus</name>
    <name type="common">American lobster</name>
    <dbReference type="NCBI Taxonomy" id="6706"/>
    <lineage>
        <taxon>Eukaryota</taxon>
        <taxon>Metazoa</taxon>
        <taxon>Ecdysozoa</taxon>
        <taxon>Arthropoda</taxon>
        <taxon>Crustacea</taxon>
        <taxon>Multicrustacea</taxon>
        <taxon>Malacostraca</taxon>
        <taxon>Eumalacostraca</taxon>
        <taxon>Eucarida</taxon>
        <taxon>Decapoda</taxon>
        <taxon>Pleocyemata</taxon>
        <taxon>Astacidea</taxon>
        <taxon>Nephropoidea</taxon>
        <taxon>Nephropidae</taxon>
        <taxon>Homarus</taxon>
    </lineage>
</organism>
<evidence type="ECO:0000313" key="2">
    <source>
        <dbReference type="Proteomes" id="UP000747542"/>
    </source>
</evidence>
<name>A0A8J5JMG7_HOMAM</name>
<dbReference type="AlphaFoldDB" id="A0A8J5JMG7"/>
<feature type="non-terminal residue" evidence="1">
    <location>
        <position position="136"/>
    </location>
</feature>
<sequence length="136" mass="15438">EKLNTTRQIKESYPDLLQNVSVRSVSRYIQKGLDLPSRSAAKKPFLTACHTVNRVNFAKKYINWPLDKVHSILWSDVSTFTVSGTSFGRVCRPKTADRCDPKYTMVTHLDSVIVLGALSYNDNLEDCFDKCKADTF</sequence>
<keyword evidence="2" id="KW-1185">Reference proteome</keyword>
<proteinExistence type="predicted"/>
<dbReference type="InterPro" id="IPR036397">
    <property type="entry name" value="RNaseH_sf"/>
</dbReference>
<dbReference type="EMBL" id="JAHLQT010034206">
    <property type="protein sequence ID" value="KAG7159033.1"/>
    <property type="molecule type" value="Genomic_DNA"/>
</dbReference>
<feature type="non-terminal residue" evidence="1">
    <location>
        <position position="1"/>
    </location>
</feature>
<evidence type="ECO:0000313" key="1">
    <source>
        <dbReference type="EMBL" id="KAG7159033.1"/>
    </source>
</evidence>
<dbReference type="Proteomes" id="UP000747542">
    <property type="component" value="Unassembled WGS sequence"/>
</dbReference>
<comment type="caution">
    <text evidence="1">The sequence shown here is derived from an EMBL/GenBank/DDBJ whole genome shotgun (WGS) entry which is preliminary data.</text>
</comment>
<reference evidence="1" key="1">
    <citation type="journal article" date="2021" name="Sci. Adv.">
        <title>The American lobster genome reveals insights on longevity, neural, and immune adaptations.</title>
        <authorList>
            <person name="Polinski J.M."/>
            <person name="Zimin A.V."/>
            <person name="Clark K.F."/>
            <person name="Kohn A.B."/>
            <person name="Sadowski N."/>
            <person name="Timp W."/>
            <person name="Ptitsyn A."/>
            <person name="Khanna P."/>
            <person name="Romanova D.Y."/>
            <person name="Williams P."/>
            <person name="Greenwood S.J."/>
            <person name="Moroz L.L."/>
            <person name="Walt D.R."/>
            <person name="Bodnar A.G."/>
        </authorList>
    </citation>
    <scope>NUCLEOTIDE SEQUENCE</scope>
    <source>
        <strain evidence="1">GMGI-L3</strain>
    </source>
</reference>
<dbReference type="Gene3D" id="3.30.420.10">
    <property type="entry name" value="Ribonuclease H-like superfamily/Ribonuclease H"/>
    <property type="match status" value="1"/>
</dbReference>